<dbReference type="RefSeq" id="WP_108621891.1">
    <property type="nucleotide sequence ID" value="NZ_CP028901.1"/>
</dbReference>
<reference evidence="1 2" key="1">
    <citation type="submission" date="2018-04" db="EMBL/GenBank/DDBJ databases">
        <title>Bordetella sp. HZ20 isolated from seawater.</title>
        <authorList>
            <person name="Sun C."/>
        </authorList>
    </citation>
    <scope>NUCLEOTIDE SEQUENCE [LARGE SCALE GENOMIC DNA]</scope>
    <source>
        <strain evidence="1 2">HZ20</strain>
    </source>
</reference>
<evidence type="ECO:0000313" key="1">
    <source>
        <dbReference type="EMBL" id="AWB34475.1"/>
    </source>
</evidence>
<dbReference type="AlphaFoldDB" id="A0A2R4XL06"/>
<gene>
    <name evidence="1" type="ORF">DBV39_13000</name>
</gene>
<keyword evidence="2" id="KW-1185">Reference proteome</keyword>
<name>A0A2R4XL06_9BURK</name>
<dbReference type="KEGG" id="boz:DBV39_13000"/>
<dbReference type="Proteomes" id="UP000244571">
    <property type="component" value="Chromosome"/>
</dbReference>
<dbReference type="EMBL" id="CP028901">
    <property type="protein sequence ID" value="AWB34475.1"/>
    <property type="molecule type" value="Genomic_DNA"/>
</dbReference>
<proteinExistence type="predicted"/>
<organism evidence="1 2">
    <name type="scientific">Orrella marina</name>
    <dbReference type="NCBI Taxonomy" id="2163011"/>
    <lineage>
        <taxon>Bacteria</taxon>
        <taxon>Pseudomonadati</taxon>
        <taxon>Pseudomonadota</taxon>
        <taxon>Betaproteobacteria</taxon>
        <taxon>Burkholderiales</taxon>
        <taxon>Alcaligenaceae</taxon>
        <taxon>Orrella</taxon>
    </lineage>
</organism>
<protein>
    <submittedName>
        <fullName evidence="1">Uncharacterized protein</fullName>
    </submittedName>
</protein>
<sequence>MVETLIFKTLSGVNGFARHISRLAGMVCLTLLVGCGAMWEAAYPLQDPREDLTFHLASFTPYADWNLRTGPLGDPQIYVQQSALFTGASIEMAAPMVDAGKQYFVGVKLEPVAARRLAGATRAPEQVSSVVRKPSLPGKLLARAPGGWQGYIALLERSKLVSVMPVDQPIAGGTFAIPVIDAAAAQALSDALSARPD</sequence>
<accession>A0A2R4XL06</accession>
<evidence type="ECO:0000313" key="2">
    <source>
        <dbReference type="Proteomes" id="UP000244571"/>
    </source>
</evidence>